<evidence type="ECO:0000259" key="4">
    <source>
        <dbReference type="SMART" id="SM00479"/>
    </source>
</evidence>
<dbReference type="OrthoDB" id="9803913at2"/>
<evidence type="ECO:0000256" key="3">
    <source>
        <dbReference type="SAM" id="MobiDB-lite"/>
    </source>
</evidence>
<name>A0A1I1V234_9BURK</name>
<reference evidence="6" key="1">
    <citation type="submission" date="2016-10" db="EMBL/GenBank/DDBJ databases">
        <authorList>
            <person name="Varghese N."/>
            <person name="Submissions S."/>
        </authorList>
    </citation>
    <scope>NUCLEOTIDE SEQUENCE [LARGE SCALE GENOMIC DNA]</scope>
    <source>
        <strain evidence="6">DSM 7481</strain>
    </source>
</reference>
<dbReference type="InterPro" id="IPR013520">
    <property type="entry name" value="Ribonucl_H"/>
</dbReference>
<comment type="function">
    <text evidence="1">DNA polymerase III is a complex, multichain enzyme responsible for most of the replicative synthesis in bacteria. The epsilon subunit contain the editing function and is a proofreading 3'-5' exonuclease.</text>
</comment>
<dbReference type="EMBL" id="FOMQ01000005">
    <property type="protein sequence ID" value="SFD75133.1"/>
    <property type="molecule type" value="Genomic_DNA"/>
</dbReference>
<dbReference type="STRING" id="32040.SAMN04489710_105347"/>
<evidence type="ECO:0000313" key="6">
    <source>
        <dbReference type="Proteomes" id="UP000199517"/>
    </source>
</evidence>
<evidence type="ECO:0000313" key="5">
    <source>
        <dbReference type="EMBL" id="SFD75133.1"/>
    </source>
</evidence>
<accession>A0A1I1V234</accession>
<dbReference type="SMART" id="SM00479">
    <property type="entry name" value="EXOIII"/>
    <property type="match status" value="1"/>
</dbReference>
<comment type="subunit">
    <text evidence="2">DNA polymerase III contains a core (composed of alpha, epsilon and theta chains) that associates with a tau subunit. This core dimerizes to form the POLIII' complex. PolIII' associates with the gamma complex (composed of gamma, delta, delta', psi and chi chains) and with the beta chain to form the complete DNA polymerase III complex.</text>
</comment>
<dbReference type="GO" id="GO:0005829">
    <property type="term" value="C:cytosol"/>
    <property type="evidence" value="ECO:0007669"/>
    <property type="project" value="TreeGrafter"/>
</dbReference>
<feature type="region of interest" description="Disordered" evidence="3">
    <location>
        <begin position="219"/>
        <end position="241"/>
    </location>
</feature>
<dbReference type="AlphaFoldDB" id="A0A1I1V234"/>
<dbReference type="FunFam" id="3.30.420.10:FF:000045">
    <property type="entry name" value="3'-5' exonuclease DinG"/>
    <property type="match status" value="1"/>
</dbReference>
<dbReference type="CDD" id="cd06127">
    <property type="entry name" value="DEDDh"/>
    <property type="match status" value="1"/>
</dbReference>
<dbReference type="InterPro" id="IPR036397">
    <property type="entry name" value="RNaseH_sf"/>
</dbReference>
<dbReference type="Gene3D" id="3.30.420.10">
    <property type="entry name" value="Ribonuclease H-like superfamily/Ribonuclease H"/>
    <property type="match status" value="1"/>
</dbReference>
<keyword evidence="6" id="KW-1185">Reference proteome</keyword>
<evidence type="ECO:0000256" key="2">
    <source>
        <dbReference type="ARBA" id="ARBA00026073"/>
    </source>
</evidence>
<dbReference type="PANTHER" id="PTHR30231:SF37">
    <property type="entry name" value="EXODEOXYRIBONUCLEASE 10"/>
    <property type="match status" value="1"/>
</dbReference>
<proteinExistence type="predicted"/>
<dbReference type="Pfam" id="PF00929">
    <property type="entry name" value="RNase_T"/>
    <property type="match status" value="1"/>
</dbReference>
<dbReference type="RefSeq" id="WP_092951781.1">
    <property type="nucleotide sequence ID" value="NZ_FOMQ01000005.1"/>
</dbReference>
<evidence type="ECO:0000256" key="1">
    <source>
        <dbReference type="ARBA" id="ARBA00025483"/>
    </source>
</evidence>
<dbReference type="InterPro" id="IPR012337">
    <property type="entry name" value="RNaseH-like_sf"/>
</dbReference>
<dbReference type="SUPFAM" id="SSF53098">
    <property type="entry name" value="Ribonuclease H-like"/>
    <property type="match status" value="1"/>
</dbReference>
<protein>
    <submittedName>
        <fullName evidence="5">DNA polymerase-3 subunit epsilon</fullName>
    </submittedName>
</protein>
<dbReference type="PANTHER" id="PTHR30231">
    <property type="entry name" value="DNA POLYMERASE III SUBUNIT EPSILON"/>
    <property type="match status" value="1"/>
</dbReference>
<dbReference type="GO" id="GO:0003676">
    <property type="term" value="F:nucleic acid binding"/>
    <property type="evidence" value="ECO:0007669"/>
    <property type="project" value="InterPro"/>
</dbReference>
<gene>
    <name evidence="5" type="ORF">SAMN04489710_105347</name>
</gene>
<organism evidence="5 6">
    <name type="scientific">Paracidovorax konjaci</name>
    <dbReference type="NCBI Taxonomy" id="32040"/>
    <lineage>
        <taxon>Bacteria</taxon>
        <taxon>Pseudomonadati</taxon>
        <taxon>Pseudomonadota</taxon>
        <taxon>Betaproteobacteria</taxon>
        <taxon>Burkholderiales</taxon>
        <taxon>Comamonadaceae</taxon>
        <taxon>Paracidovorax</taxon>
    </lineage>
</organism>
<dbReference type="GO" id="GO:0008408">
    <property type="term" value="F:3'-5' exonuclease activity"/>
    <property type="evidence" value="ECO:0007669"/>
    <property type="project" value="TreeGrafter"/>
</dbReference>
<dbReference type="GO" id="GO:0045004">
    <property type="term" value="P:DNA replication proofreading"/>
    <property type="evidence" value="ECO:0007669"/>
    <property type="project" value="TreeGrafter"/>
</dbReference>
<sequence>MSTPARIAVIDFETTGMSPGQGARATEVAIVLVDRDGRAVDRFQSLMKTGAWIPPFITQLTGITPAMLETAPPADAVMREAERFVGGAPMVAHNASFDSRFWAAELALAGLPAPHAFACTVLLSRRLYPEAASHQLGRIVAHLGLPRAERAHRALADAEMAAALLGRIQQDLRTRFRIEDPGHALLSALQRCARKGMDKLLAQHAARSLPLPGMAPDAGPPAACGAAPPAMPGSAALARPA</sequence>
<dbReference type="Proteomes" id="UP000199517">
    <property type="component" value="Unassembled WGS sequence"/>
</dbReference>
<feature type="domain" description="Exonuclease" evidence="4">
    <location>
        <begin position="6"/>
        <end position="174"/>
    </location>
</feature>